<sequence>MAGSDQGGERRSENREGRWLVKAADVMDKKGREIKDSVNLYNRNFNKMGSRDKGKRTYVRDSKRRTSHLGGVVGKLDLEKKRHGSCRVESWKSSSDSDTEEGQLRYVGIFKGECSKGRWSKESSSGPKEVGSQSSANGLTTAKNSENESSSSSERPTKIVTHEKDSIKFIERNKDQRGVSFSNNNGRMVSLSLEGPIQLPLRDAEGVQIRGRDFKEVPITVELTGLERVEPMQKVVIKVYMSCPKSRSRALKVAVGASGFGGVVVDGVGLGSDRSGELAIDGVEVGW</sequence>
<dbReference type="EMBL" id="VAHF01000002">
    <property type="protein sequence ID" value="TXG68297.1"/>
    <property type="molecule type" value="Genomic_DNA"/>
</dbReference>
<feature type="region of interest" description="Disordered" evidence="1">
    <location>
        <begin position="44"/>
        <end position="76"/>
    </location>
</feature>
<protein>
    <submittedName>
        <fullName evidence="2">Uncharacterized protein</fullName>
    </submittedName>
</protein>
<evidence type="ECO:0000256" key="1">
    <source>
        <dbReference type="SAM" id="MobiDB-lite"/>
    </source>
</evidence>
<proteinExistence type="predicted"/>
<organism evidence="2 3">
    <name type="scientific">Acer yangbiense</name>
    <dbReference type="NCBI Taxonomy" id="1000413"/>
    <lineage>
        <taxon>Eukaryota</taxon>
        <taxon>Viridiplantae</taxon>
        <taxon>Streptophyta</taxon>
        <taxon>Embryophyta</taxon>
        <taxon>Tracheophyta</taxon>
        <taxon>Spermatophyta</taxon>
        <taxon>Magnoliopsida</taxon>
        <taxon>eudicotyledons</taxon>
        <taxon>Gunneridae</taxon>
        <taxon>Pentapetalae</taxon>
        <taxon>rosids</taxon>
        <taxon>malvids</taxon>
        <taxon>Sapindales</taxon>
        <taxon>Sapindaceae</taxon>
        <taxon>Hippocastanoideae</taxon>
        <taxon>Acereae</taxon>
        <taxon>Acer</taxon>
    </lineage>
</organism>
<keyword evidence="3" id="KW-1185">Reference proteome</keyword>
<feature type="compositionally biased region" description="Polar residues" evidence="1">
    <location>
        <begin position="122"/>
        <end position="143"/>
    </location>
</feature>
<dbReference type="OrthoDB" id="10542876at2759"/>
<dbReference type="Proteomes" id="UP000323000">
    <property type="component" value="Chromosome 2"/>
</dbReference>
<evidence type="ECO:0000313" key="2">
    <source>
        <dbReference type="EMBL" id="TXG68297.1"/>
    </source>
</evidence>
<comment type="caution">
    <text evidence="2">The sequence shown here is derived from an EMBL/GenBank/DDBJ whole genome shotgun (WGS) entry which is preliminary data.</text>
</comment>
<gene>
    <name evidence="2" type="ORF">EZV62_003232</name>
</gene>
<feature type="compositionally biased region" description="Basic residues" evidence="1">
    <location>
        <begin position="53"/>
        <end position="67"/>
    </location>
</feature>
<dbReference type="Gene3D" id="3.30.70.100">
    <property type="match status" value="1"/>
</dbReference>
<evidence type="ECO:0000313" key="3">
    <source>
        <dbReference type="Proteomes" id="UP000323000"/>
    </source>
</evidence>
<reference evidence="3" key="1">
    <citation type="journal article" date="2019" name="Gigascience">
        <title>De novo genome assembly of the endangered Acer yangbiense, a plant species with extremely small populations endemic to Yunnan Province, China.</title>
        <authorList>
            <person name="Yang J."/>
            <person name="Wariss H.M."/>
            <person name="Tao L."/>
            <person name="Zhang R."/>
            <person name="Yun Q."/>
            <person name="Hollingsworth P."/>
            <person name="Dao Z."/>
            <person name="Luo G."/>
            <person name="Guo H."/>
            <person name="Ma Y."/>
            <person name="Sun W."/>
        </authorList>
    </citation>
    <scope>NUCLEOTIDE SEQUENCE [LARGE SCALE GENOMIC DNA]</scope>
    <source>
        <strain evidence="3">cv. Malutang</strain>
    </source>
</reference>
<feature type="region of interest" description="Disordered" evidence="1">
    <location>
        <begin position="116"/>
        <end position="162"/>
    </location>
</feature>
<name>A0A5C7IG51_9ROSI</name>
<dbReference type="AlphaFoldDB" id="A0A5C7IG51"/>
<accession>A0A5C7IG51</accession>